<evidence type="ECO:0000313" key="2">
    <source>
        <dbReference type="EMBL" id="MCW1042416.1"/>
    </source>
</evidence>
<keyword evidence="1" id="KW-0175">Coiled coil</keyword>
<evidence type="ECO:0000256" key="1">
    <source>
        <dbReference type="SAM" id="Coils"/>
    </source>
</evidence>
<proteinExistence type="predicted"/>
<comment type="caution">
    <text evidence="2">The sequence shown here is derived from an EMBL/GenBank/DDBJ whole genome shotgun (WGS) entry which is preliminary data.</text>
</comment>
<feature type="coiled-coil region" evidence="1">
    <location>
        <begin position="115"/>
        <end position="142"/>
    </location>
</feature>
<accession>A0ABT3EAE6</accession>
<dbReference type="Proteomes" id="UP001526076">
    <property type="component" value="Unassembled WGS sequence"/>
</dbReference>
<keyword evidence="3" id="KW-1185">Reference proteome</keyword>
<name>A0ABT3EAE6_STRAP</name>
<reference evidence="2 3" key="1">
    <citation type="submission" date="2022-10" db="EMBL/GenBank/DDBJ databases">
        <title>Comparative genomic study of S. anginosus.</title>
        <authorList>
            <person name="Prasad A."/>
            <person name="Ene A."/>
            <person name="Jablonska S."/>
            <person name="Du J."/>
            <person name="Wolfe A.J."/>
            <person name="Putonti C."/>
        </authorList>
    </citation>
    <scope>NUCLEOTIDE SEQUENCE [LARGE SCALE GENOMIC DNA]</scope>
    <source>
        <strain evidence="2 3">UMB9231</strain>
    </source>
</reference>
<protein>
    <submittedName>
        <fullName evidence="2">DUF3102 domain-containing protein</fullName>
    </submittedName>
</protein>
<organism evidence="2 3">
    <name type="scientific">Streptococcus anginosus</name>
    <dbReference type="NCBI Taxonomy" id="1328"/>
    <lineage>
        <taxon>Bacteria</taxon>
        <taxon>Bacillati</taxon>
        <taxon>Bacillota</taxon>
        <taxon>Bacilli</taxon>
        <taxon>Lactobacillales</taxon>
        <taxon>Streptococcaceae</taxon>
        <taxon>Streptococcus</taxon>
        <taxon>Streptococcus anginosus group</taxon>
    </lineage>
</organism>
<sequence length="306" mass="34961">MQEIALSNNLAQIELEINHHKQLAGQSIWEIGRRLNHVKENDLVHGQFMDWYKGLGIDKDFASKSMKIAKELPNFETLRNLGTTALHLIATLPDDQKQEQIERIEEGDSPTVRELQDLRRQLNLSKADNKILQEKNERLADQALKGLEKKTVTKEVVKEVVPDDYTATKQLNNTLLEKNKNLVDELDSVKRSLKLKEASYQLLEKETSEAIALKDSLEHLRADKQKLEASVANVFELSNLAAEFETFFDEKMAPLRFKALIQGAGKEIQIDKIRQLLTLTENWLSEMNKVVPEKGRAIVEGEIVNE</sequence>
<gene>
    <name evidence="2" type="ORF">OJ597_08220</name>
</gene>
<dbReference type="EMBL" id="JAPAHU010000013">
    <property type="protein sequence ID" value="MCW1042416.1"/>
    <property type="molecule type" value="Genomic_DNA"/>
</dbReference>
<evidence type="ECO:0000313" key="3">
    <source>
        <dbReference type="Proteomes" id="UP001526076"/>
    </source>
</evidence>
<feature type="coiled-coil region" evidence="1">
    <location>
        <begin position="172"/>
        <end position="237"/>
    </location>
</feature>
<dbReference type="RefSeq" id="WP_264347513.1">
    <property type="nucleotide sequence ID" value="NZ_JAPAHJ010000021.1"/>
</dbReference>